<protein>
    <submittedName>
        <fullName evidence="2">Uncharacterized protein</fullName>
    </submittedName>
</protein>
<dbReference type="STRING" id="1036808.A0A0C2Z5Z5"/>
<dbReference type="InParanoid" id="A0A0C2Z5Z5"/>
<feature type="region of interest" description="Disordered" evidence="1">
    <location>
        <begin position="248"/>
        <end position="272"/>
    </location>
</feature>
<accession>A0A0C2Z5Z5</accession>
<dbReference type="EMBL" id="KN822101">
    <property type="protein sequence ID" value="KIM57438.1"/>
    <property type="molecule type" value="Genomic_DNA"/>
</dbReference>
<organism evidence="2 3">
    <name type="scientific">Scleroderma citrinum Foug A</name>
    <dbReference type="NCBI Taxonomy" id="1036808"/>
    <lineage>
        <taxon>Eukaryota</taxon>
        <taxon>Fungi</taxon>
        <taxon>Dikarya</taxon>
        <taxon>Basidiomycota</taxon>
        <taxon>Agaricomycotina</taxon>
        <taxon>Agaricomycetes</taxon>
        <taxon>Agaricomycetidae</taxon>
        <taxon>Boletales</taxon>
        <taxon>Sclerodermatineae</taxon>
        <taxon>Sclerodermataceae</taxon>
        <taxon>Scleroderma</taxon>
    </lineage>
</organism>
<dbReference type="HOGENOM" id="CLU_016306_0_0_1"/>
<feature type="region of interest" description="Disordered" evidence="1">
    <location>
        <begin position="382"/>
        <end position="455"/>
    </location>
</feature>
<gene>
    <name evidence="2" type="ORF">SCLCIDRAFT_1137096</name>
</gene>
<feature type="compositionally biased region" description="Basic residues" evidence="1">
    <location>
        <begin position="441"/>
        <end position="455"/>
    </location>
</feature>
<name>A0A0C2Z5Z5_9AGAM</name>
<keyword evidence="3" id="KW-1185">Reference proteome</keyword>
<dbReference type="Proteomes" id="UP000053989">
    <property type="component" value="Unassembled WGS sequence"/>
</dbReference>
<evidence type="ECO:0000313" key="2">
    <source>
        <dbReference type="EMBL" id="KIM57438.1"/>
    </source>
</evidence>
<evidence type="ECO:0000313" key="3">
    <source>
        <dbReference type="Proteomes" id="UP000053989"/>
    </source>
</evidence>
<sequence length="501" mass="55269">MPLIDIEGHFPTISEPIESQSPQIIDVDLLDTEDIIDLRPSPPRQRRRVAEDGRSVPVDQEVILIQDSDDEIQYIGSSQSTLPRSGHRERIFSPPPPPQAGGIPPVPPIPHRFLPLRRRPSLSFTPEPIIPNDSAFAFEPDIRPPRPEESTQPQNALAAAPSSHHTPAMGFGGALLAGVRHLLNPRGNSGIEQAHRRRPWRMSPIIMRWNPSDVFSLAEDESDMFFERGLDDAFGPGGVRLELEREFERRKQRRTAEPDYKPEYTHPSVPQPGFTHHFAINPTSMSTDSVVVLDDSLGPSSASSSRSSEPALACAQCHDHLILGASDVGEGRDQRRIWGLRCGHLLDGKCIRKLMQPVSTSANEQLPNSSVDTKGKCRMDLASQDARPPSHENTTEESGADVSPICSRLRSRGGISASPTGRRHPLPRGEPSTQPETCAPRRLRRNRRGKGKGKAKAMAPAITAEHQWGCPVNGCGHVHFSVLLDGRWIMDERRGAIAVFV</sequence>
<evidence type="ECO:0000256" key="1">
    <source>
        <dbReference type="SAM" id="MobiDB-lite"/>
    </source>
</evidence>
<dbReference type="OrthoDB" id="2507647at2759"/>
<proteinExistence type="predicted"/>
<dbReference type="AlphaFoldDB" id="A0A0C2Z5Z5"/>
<reference evidence="3" key="2">
    <citation type="submission" date="2015-01" db="EMBL/GenBank/DDBJ databases">
        <title>Evolutionary Origins and Diversification of the Mycorrhizal Mutualists.</title>
        <authorList>
            <consortium name="DOE Joint Genome Institute"/>
            <consortium name="Mycorrhizal Genomics Consortium"/>
            <person name="Kohler A."/>
            <person name="Kuo A."/>
            <person name="Nagy L.G."/>
            <person name="Floudas D."/>
            <person name="Copeland A."/>
            <person name="Barry K.W."/>
            <person name="Cichocki N."/>
            <person name="Veneault-Fourrey C."/>
            <person name="LaButti K."/>
            <person name="Lindquist E.A."/>
            <person name="Lipzen A."/>
            <person name="Lundell T."/>
            <person name="Morin E."/>
            <person name="Murat C."/>
            <person name="Riley R."/>
            <person name="Ohm R."/>
            <person name="Sun H."/>
            <person name="Tunlid A."/>
            <person name="Henrissat B."/>
            <person name="Grigoriev I.V."/>
            <person name="Hibbett D.S."/>
            <person name="Martin F."/>
        </authorList>
    </citation>
    <scope>NUCLEOTIDE SEQUENCE [LARGE SCALE GENOMIC DNA]</scope>
    <source>
        <strain evidence="3">Foug A</strain>
    </source>
</reference>
<reference evidence="2 3" key="1">
    <citation type="submission" date="2014-04" db="EMBL/GenBank/DDBJ databases">
        <authorList>
            <consortium name="DOE Joint Genome Institute"/>
            <person name="Kuo A."/>
            <person name="Kohler A."/>
            <person name="Nagy L.G."/>
            <person name="Floudas D."/>
            <person name="Copeland A."/>
            <person name="Barry K.W."/>
            <person name="Cichocki N."/>
            <person name="Veneault-Fourrey C."/>
            <person name="LaButti K."/>
            <person name="Lindquist E.A."/>
            <person name="Lipzen A."/>
            <person name="Lundell T."/>
            <person name="Morin E."/>
            <person name="Murat C."/>
            <person name="Sun H."/>
            <person name="Tunlid A."/>
            <person name="Henrissat B."/>
            <person name="Grigoriev I.V."/>
            <person name="Hibbett D.S."/>
            <person name="Martin F."/>
            <person name="Nordberg H.P."/>
            <person name="Cantor M.N."/>
            <person name="Hua S.X."/>
        </authorList>
    </citation>
    <scope>NUCLEOTIDE SEQUENCE [LARGE SCALE GENOMIC DNA]</scope>
    <source>
        <strain evidence="2 3">Foug A</strain>
    </source>
</reference>
<feature type="compositionally biased region" description="Basic and acidic residues" evidence="1">
    <location>
        <begin position="248"/>
        <end position="264"/>
    </location>
</feature>
<feature type="region of interest" description="Disordered" evidence="1">
    <location>
        <begin position="138"/>
        <end position="165"/>
    </location>
</feature>
<feature type="compositionally biased region" description="Basic and acidic residues" evidence="1">
    <location>
        <begin position="140"/>
        <end position="149"/>
    </location>
</feature>